<evidence type="ECO:0008006" key="3">
    <source>
        <dbReference type="Google" id="ProtNLM"/>
    </source>
</evidence>
<dbReference type="AlphaFoldDB" id="A0A6C0B8G6"/>
<evidence type="ECO:0000256" key="1">
    <source>
        <dbReference type="SAM" id="Phobius"/>
    </source>
</evidence>
<organism evidence="2">
    <name type="scientific">viral metagenome</name>
    <dbReference type="NCBI Taxonomy" id="1070528"/>
    <lineage>
        <taxon>unclassified sequences</taxon>
        <taxon>metagenomes</taxon>
        <taxon>organismal metagenomes</taxon>
    </lineage>
</organism>
<feature type="transmembrane region" description="Helical" evidence="1">
    <location>
        <begin position="361"/>
        <end position="379"/>
    </location>
</feature>
<dbReference type="InterPro" id="IPR021067">
    <property type="entry name" value="Glycosyltransferase"/>
</dbReference>
<protein>
    <recommendedName>
        <fullName evidence="3">Glycosyltransferase 2-like domain-containing protein</fullName>
    </recommendedName>
</protein>
<keyword evidence="1" id="KW-0472">Membrane</keyword>
<dbReference type="EMBL" id="MN739090">
    <property type="protein sequence ID" value="QHS87991.1"/>
    <property type="molecule type" value="Genomic_DNA"/>
</dbReference>
<dbReference type="SUPFAM" id="SSF53448">
    <property type="entry name" value="Nucleotide-diphospho-sugar transferases"/>
    <property type="match status" value="1"/>
</dbReference>
<dbReference type="PANTHER" id="PTHR34496:SF10">
    <property type="entry name" value="GLCNAC TRANSFERASE"/>
    <property type="match status" value="1"/>
</dbReference>
<dbReference type="Gene3D" id="3.90.550.10">
    <property type="entry name" value="Spore Coat Polysaccharide Biosynthesis Protein SpsA, Chain A"/>
    <property type="match status" value="1"/>
</dbReference>
<accession>A0A6C0B8G6</accession>
<sequence>MDYSNKKIFVSVASYRDFYCSRTLESMYKSAAQPQNLYAGICIQNKDDDEDCALSGELAKYTSNVSTIRLKNFEAKGPTWARYLCTTLMNGEDYFFQIDSHTLFEKDWDITLMKMIDEIKENTESTDVVLSHYPPNYQEYENKNKNKYMVDTICQSFFNEKGMVSFLGASAVDMSKDKYVQTPHIAAGMFFCEGKCIKEVPYDPNLPNLFVGEEILHSARVWTAGYDIYSPTEVTVYHLYTRADQPHVWDDKKTFDDTDAFNKAKEILGFKDESMKPVAPHVTENIEQYGLGDKRTIQEFFEFAGIDPVNKTIYKNFCPKPHEIKPVSGIPKPEGFVEGTGEDVKEGFGLLSDDSFIERNIYYFIFFLLALLLGFAIINKIDIFENFTRFYKKNLIFPLKNLLK</sequence>
<name>A0A6C0B8G6_9ZZZZ</name>
<evidence type="ECO:0000313" key="2">
    <source>
        <dbReference type="EMBL" id="QHS87991.1"/>
    </source>
</evidence>
<dbReference type="InterPro" id="IPR029044">
    <property type="entry name" value="Nucleotide-diphossugar_trans"/>
</dbReference>
<proteinExistence type="predicted"/>
<keyword evidence="1" id="KW-1133">Transmembrane helix</keyword>
<keyword evidence="1" id="KW-0812">Transmembrane</keyword>
<reference evidence="2" key="1">
    <citation type="journal article" date="2020" name="Nature">
        <title>Giant virus diversity and host interactions through global metagenomics.</title>
        <authorList>
            <person name="Schulz F."/>
            <person name="Roux S."/>
            <person name="Paez-Espino D."/>
            <person name="Jungbluth S."/>
            <person name="Walsh D.A."/>
            <person name="Denef V.J."/>
            <person name="McMahon K.D."/>
            <person name="Konstantinidis K.T."/>
            <person name="Eloe-Fadrosh E.A."/>
            <person name="Kyrpides N.C."/>
            <person name="Woyke T."/>
        </authorList>
    </citation>
    <scope>NUCLEOTIDE SEQUENCE</scope>
    <source>
        <strain evidence="2">GVMAG-M-3300010158-13</strain>
    </source>
</reference>
<dbReference type="Pfam" id="PF11397">
    <property type="entry name" value="GlcNAc"/>
    <property type="match status" value="2"/>
</dbReference>
<dbReference type="PANTHER" id="PTHR34496">
    <property type="entry name" value="GLCNAC TRANSFERASE-RELATED"/>
    <property type="match status" value="1"/>
</dbReference>